<feature type="domain" description="Mannanase galactose-binding" evidence="1">
    <location>
        <begin position="23"/>
        <end position="65"/>
    </location>
</feature>
<sequence>MYTCTSRQVPDGLGRIRTYLDSANGFTAVSLSLEQLASVSDIKAIGFKVVPVPGGSGTATLYLDNVRVSADE</sequence>
<evidence type="ECO:0000313" key="2">
    <source>
        <dbReference type="EMBL" id="GGF80588.1"/>
    </source>
</evidence>
<reference evidence="2" key="2">
    <citation type="submission" date="2020-09" db="EMBL/GenBank/DDBJ databases">
        <authorList>
            <person name="Sun Q."/>
            <person name="Zhou Y."/>
        </authorList>
    </citation>
    <scope>NUCLEOTIDE SEQUENCE</scope>
    <source>
        <strain evidence="2">CGMCC 1.16134</strain>
    </source>
</reference>
<dbReference type="Proteomes" id="UP000637643">
    <property type="component" value="Unassembled WGS sequence"/>
</dbReference>
<name>A0A917C9X1_9BACL</name>
<gene>
    <name evidence="2" type="ORF">GCM10010912_27160</name>
</gene>
<evidence type="ECO:0000259" key="1">
    <source>
        <dbReference type="Pfam" id="PF21253"/>
    </source>
</evidence>
<accession>A0A917C9X1</accession>
<comment type="caution">
    <text evidence="2">The sequence shown here is derived from an EMBL/GenBank/DDBJ whole genome shotgun (WGS) entry which is preliminary data.</text>
</comment>
<proteinExistence type="predicted"/>
<dbReference type="InterPro" id="IPR049475">
    <property type="entry name" value="Mann_GBD_bact"/>
</dbReference>
<dbReference type="SUPFAM" id="SSF49785">
    <property type="entry name" value="Galactose-binding domain-like"/>
    <property type="match status" value="1"/>
</dbReference>
<dbReference type="EMBL" id="BMKR01000009">
    <property type="protein sequence ID" value="GGF80588.1"/>
    <property type="molecule type" value="Genomic_DNA"/>
</dbReference>
<organism evidence="2 3">
    <name type="scientific">Paenibacillus albidus</name>
    <dbReference type="NCBI Taxonomy" id="2041023"/>
    <lineage>
        <taxon>Bacteria</taxon>
        <taxon>Bacillati</taxon>
        <taxon>Bacillota</taxon>
        <taxon>Bacilli</taxon>
        <taxon>Bacillales</taxon>
        <taxon>Paenibacillaceae</taxon>
        <taxon>Paenibacillus</taxon>
    </lineage>
</organism>
<dbReference type="AlphaFoldDB" id="A0A917C9X1"/>
<evidence type="ECO:0000313" key="3">
    <source>
        <dbReference type="Proteomes" id="UP000637643"/>
    </source>
</evidence>
<dbReference type="Gene3D" id="2.60.120.260">
    <property type="entry name" value="Galactose-binding domain-like"/>
    <property type="match status" value="1"/>
</dbReference>
<protein>
    <recommendedName>
        <fullName evidence="1">Mannanase galactose-binding domain-containing protein</fullName>
    </recommendedName>
</protein>
<reference evidence="2" key="1">
    <citation type="journal article" date="2014" name="Int. J. Syst. Evol. Microbiol.">
        <title>Complete genome sequence of Corynebacterium casei LMG S-19264T (=DSM 44701T), isolated from a smear-ripened cheese.</title>
        <authorList>
            <consortium name="US DOE Joint Genome Institute (JGI-PGF)"/>
            <person name="Walter F."/>
            <person name="Albersmeier A."/>
            <person name="Kalinowski J."/>
            <person name="Ruckert C."/>
        </authorList>
    </citation>
    <scope>NUCLEOTIDE SEQUENCE</scope>
    <source>
        <strain evidence="2">CGMCC 1.16134</strain>
    </source>
</reference>
<dbReference type="InterPro" id="IPR008979">
    <property type="entry name" value="Galactose-bd-like_sf"/>
</dbReference>
<dbReference type="Pfam" id="PF21253">
    <property type="entry name" value="Mann_GBD_bact"/>
    <property type="match status" value="1"/>
</dbReference>
<keyword evidence="3" id="KW-1185">Reference proteome</keyword>